<dbReference type="OrthoDB" id="436822at2759"/>
<sequence length="470" mass="52932">MVKLSGEVIGNDNAEKIQILPATIARVDRNCPEYHDNYEDENTFYAGAGSNTSGGSSGSPVIARSGNCIALNAGGAHEAASAFFLPLDRAVYVLDWLKGNPNQIPLPPRGTLLARWLFQPFDMLRRLGFTPEQEADVLKLSEDAAMNDRQKGYGFGECRYKLLEAVTEGFEHEAPYLAVWLHGGDWGSISKQDLQTMQWRMGRRTIWMVPKSPKSPRTSNGWEFQWGCCHKKEDNQKARVDQGFIWGHLHSGFLTAFAESIRGLSARFQADRVLAFGYSMGGFGAYQVASWAPEVFDAIVSLAGYGLGTEDPQHERFRAPQPQSGRIFRDFVGRYVTRMAKVPVVLAVHAWCDSLSSYHDDCTIIWAIKKQARDEGFTKHFADMITLPDSLANTDLPYSSSGHDYYYASLLRNSSERILWSKLRSALWAAPKRLSWSCRAPPESPRGSKRPGQTPPLWGQQKWARYRRWY</sequence>
<protein>
    <submittedName>
        <fullName evidence="2">NMA111 protein</fullName>
    </submittedName>
</protein>
<comment type="caution">
    <text evidence="2">The sequence shown here is derived from an EMBL/GenBank/DDBJ whole genome shotgun (WGS) entry which is preliminary data.</text>
</comment>
<dbReference type="EMBL" id="CAJNDS010002094">
    <property type="protein sequence ID" value="CAE7322539.1"/>
    <property type="molecule type" value="Genomic_DNA"/>
</dbReference>
<reference evidence="2" key="1">
    <citation type="submission" date="2021-02" db="EMBL/GenBank/DDBJ databases">
        <authorList>
            <person name="Dougan E. K."/>
            <person name="Rhodes N."/>
            <person name="Thang M."/>
            <person name="Chan C."/>
        </authorList>
    </citation>
    <scope>NUCLEOTIDE SEQUENCE</scope>
</reference>
<dbReference type="SUPFAM" id="SSF53474">
    <property type="entry name" value="alpha/beta-Hydrolases"/>
    <property type="match status" value="1"/>
</dbReference>
<dbReference type="AlphaFoldDB" id="A0A812P873"/>
<dbReference type="PANTHER" id="PTHR46366:SF8">
    <property type="entry name" value="PRO-APOPTOTIC SERINE PROTEASE NMA111"/>
    <property type="match status" value="1"/>
</dbReference>
<name>A0A812P873_9DINO</name>
<dbReference type="InterPro" id="IPR009003">
    <property type="entry name" value="Peptidase_S1_PA"/>
</dbReference>
<organism evidence="2 3">
    <name type="scientific">Symbiodinium natans</name>
    <dbReference type="NCBI Taxonomy" id="878477"/>
    <lineage>
        <taxon>Eukaryota</taxon>
        <taxon>Sar</taxon>
        <taxon>Alveolata</taxon>
        <taxon>Dinophyceae</taxon>
        <taxon>Suessiales</taxon>
        <taxon>Symbiodiniaceae</taxon>
        <taxon>Symbiodinium</taxon>
    </lineage>
</organism>
<accession>A0A812P873</accession>
<dbReference type="InterPro" id="IPR029058">
    <property type="entry name" value="AB_hydrolase_fold"/>
</dbReference>
<dbReference type="Proteomes" id="UP000604046">
    <property type="component" value="Unassembled WGS sequence"/>
</dbReference>
<dbReference type="PANTHER" id="PTHR46366">
    <property type="entry name" value="PRO-APOPTOTIC SERINE PROTEASE NMA111"/>
    <property type="match status" value="1"/>
</dbReference>
<proteinExistence type="predicted"/>
<evidence type="ECO:0000313" key="2">
    <source>
        <dbReference type="EMBL" id="CAE7322539.1"/>
    </source>
</evidence>
<dbReference type="Gene3D" id="3.40.50.1820">
    <property type="entry name" value="alpha/beta hydrolase"/>
    <property type="match status" value="1"/>
</dbReference>
<dbReference type="SUPFAM" id="SSF50494">
    <property type="entry name" value="Trypsin-like serine proteases"/>
    <property type="match status" value="1"/>
</dbReference>
<feature type="region of interest" description="Disordered" evidence="1">
    <location>
        <begin position="438"/>
        <end position="458"/>
    </location>
</feature>
<evidence type="ECO:0000313" key="3">
    <source>
        <dbReference type="Proteomes" id="UP000604046"/>
    </source>
</evidence>
<gene>
    <name evidence="2" type="primary">NMA111</name>
    <name evidence="2" type="ORF">SNAT2548_LOCUS16903</name>
</gene>
<evidence type="ECO:0000256" key="1">
    <source>
        <dbReference type="SAM" id="MobiDB-lite"/>
    </source>
</evidence>
<keyword evidence="3" id="KW-1185">Reference proteome</keyword>